<evidence type="ECO:0000313" key="2">
    <source>
        <dbReference type="EMBL" id="KAA6402494.1"/>
    </source>
</evidence>
<evidence type="ECO:0000256" key="1">
    <source>
        <dbReference type="SAM" id="MobiDB-lite"/>
    </source>
</evidence>
<gene>
    <name evidence="2" type="ORF">EZS28_001975</name>
</gene>
<dbReference type="AlphaFoldDB" id="A0A5J4X5I0"/>
<feature type="compositionally biased region" description="Basic and acidic residues" evidence="1">
    <location>
        <begin position="188"/>
        <end position="222"/>
    </location>
</feature>
<accession>A0A5J4X5I0</accession>
<dbReference type="Proteomes" id="UP000324800">
    <property type="component" value="Unassembled WGS sequence"/>
</dbReference>
<feature type="compositionally biased region" description="Polar residues" evidence="1">
    <location>
        <begin position="232"/>
        <end position="242"/>
    </location>
</feature>
<proteinExistence type="predicted"/>
<feature type="region of interest" description="Disordered" evidence="1">
    <location>
        <begin position="188"/>
        <end position="244"/>
    </location>
</feature>
<comment type="caution">
    <text evidence="2">The sequence shown here is derived from an EMBL/GenBank/DDBJ whole genome shotgun (WGS) entry which is preliminary data.</text>
</comment>
<sequence length="344" mass="40958">MKIKQRHLDVRIYELIQQYKKEEKQSNQQYSQQPTIRPPTLVQQQQSQARELVYVNERLLDSPGTALTKRITQDLQPSWNKKIPYRTDQSLFTPVDPPELTINMSQQQLNAYRDLQAQRSYTLRYIGLRSNGEHHKGFGEGLLNVSVFIQRHGRHEYLTISEWKTFWREVDTDLYLDTLRMEQDEDNNHQHYHDHDHDHDNDRKHRYERDRDDRNDKLDLGRGRKRRRVISSEGSGNGQNNEDWAEGLQREIERQKLRQFRIRGDRRQQALPPMQTAIGAPVYMPGLRTSQDEVFRVANRISPNLDEESSVSWTSPESIKGEMHQFRTFKQPDNYSQHKTIKNN</sequence>
<protein>
    <submittedName>
        <fullName evidence="2">Uncharacterized protein</fullName>
    </submittedName>
</protein>
<name>A0A5J4X5I0_9EUKA</name>
<dbReference type="EMBL" id="SNRW01000226">
    <property type="protein sequence ID" value="KAA6402494.1"/>
    <property type="molecule type" value="Genomic_DNA"/>
</dbReference>
<evidence type="ECO:0000313" key="3">
    <source>
        <dbReference type="Proteomes" id="UP000324800"/>
    </source>
</evidence>
<organism evidence="2 3">
    <name type="scientific">Streblomastix strix</name>
    <dbReference type="NCBI Taxonomy" id="222440"/>
    <lineage>
        <taxon>Eukaryota</taxon>
        <taxon>Metamonada</taxon>
        <taxon>Preaxostyla</taxon>
        <taxon>Oxymonadida</taxon>
        <taxon>Streblomastigidae</taxon>
        <taxon>Streblomastix</taxon>
    </lineage>
</organism>
<reference evidence="2 3" key="1">
    <citation type="submission" date="2019-03" db="EMBL/GenBank/DDBJ databases">
        <title>Single cell metagenomics reveals metabolic interactions within the superorganism composed of flagellate Streblomastix strix and complex community of Bacteroidetes bacteria on its surface.</title>
        <authorList>
            <person name="Treitli S.C."/>
            <person name="Kolisko M."/>
            <person name="Husnik F."/>
            <person name="Keeling P."/>
            <person name="Hampl V."/>
        </authorList>
    </citation>
    <scope>NUCLEOTIDE SEQUENCE [LARGE SCALE GENOMIC DNA]</scope>
    <source>
        <strain evidence="2">ST1C</strain>
    </source>
</reference>